<evidence type="ECO:0000256" key="1">
    <source>
        <dbReference type="ARBA" id="ARBA00006484"/>
    </source>
</evidence>
<dbReference type="InterPro" id="IPR002347">
    <property type="entry name" value="SDR_fam"/>
</dbReference>
<keyword evidence="4" id="KW-1185">Reference proteome</keyword>
<sequence length="312" mass="33263">MSRFSPALRAVARRPMAFGAAMTSSARPFHTSPAARNAAAASRPVPGILPEMSLKDKVIIVSGGARGLGLVQAEALMEAGATVHAVDILPSPENDPKSEYFAVAQRAKHELGSKLHYHQSDVRDVPGLNKIVEGITNKEGRLDGLIAAAGINHETPALEYSGEEVDRMLGINVKGAFVTAQAVARQMIRLQCKGSICMIASMSAAVANKGMTAPLYNPSKAAVVQLAKNLAMEWGPHGIRVNTISPGYIVTAMTEALFDVFPERREAWAKDNMLGRLSMPKEYRGAAVFLLSDASSFMTGGDLRIDGGHTAW</sequence>
<dbReference type="Gene3D" id="3.40.50.720">
    <property type="entry name" value="NAD(P)-binding Rossmann-like Domain"/>
    <property type="match status" value="1"/>
</dbReference>
<gene>
    <name evidence="3" type="ORF">NLU13_5570</name>
</gene>
<dbReference type="Proteomes" id="UP001175261">
    <property type="component" value="Unassembled WGS sequence"/>
</dbReference>
<comment type="similarity">
    <text evidence="1">Belongs to the short-chain dehydrogenases/reductases (SDR) family.</text>
</comment>
<evidence type="ECO:0000313" key="4">
    <source>
        <dbReference type="Proteomes" id="UP001175261"/>
    </source>
</evidence>
<comment type="caution">
    <text evidence="3">The sequence shown here is derived from an EMBL/GenBank/DDBJ whole genome shotgun (WGS) entry which is preliminary data.</text>
</comment>
<accession>A0AA39L7S1</accession>
<name>A0AA39L7S1_SARSR</name>
<dbReference type="PRINTS" id="PR00080">
    <property type="entry name" value="SDRFAMILY"/>
</dbReference>
<organism evidence="3 4">
    <name type="scientific">Sarocladium strictum</name>
    <name type="common">Black bundle disease fungus</name>
    <name type="synonym">Acremonium strictum</name>
    <dbReference type="NCBI Taxonomy" id="5046"/>
    <lineage>
        <taxon>Eukaryota</taxon>
        <taxon>Fungi</taxon>
        <taxon>Dikarya</taxon>
        <taxon>Ascomycota</taxon>
        <taxon>Pezizomycotina</taxon>
        <taxon>Sordariomycetes</taxon>
        <taxon>Hypocreomycetidae</taxon>
        <taxon>Hypocreales</taxon>
        <taxon>Sarocladiaceae</taxon>
        <taxon>Sarocladium</taxon>
    </lineage>
</organism>
<keyword evidence="2" id="KW-0560">Oxidoreductase</keyword>
<evidence type="ECO:0000313" key="3">
    <source>
        <dbReference type="EMBL" id="KAK0387257.1"/>
    </source>
</evidence>
<dbReference type="GO" id="GO:0016616">
    <property type="term" value="F:oxidoreductase activity, acting on the CH-OH group of donors, NAD or NADP as acceptor"/>
    <property type="evidence" value="ECO:0007669"/>
    <property type="project" value="UniProtKB-ARBA"/>
</dbReference>
<dbReference type="InterPro" id="IPR036291">
    <property type="entry name" value="NAD(P)-bd_dom_sf"/>
</dbReference>
<dbReference type="GO" id="GO:0050664">
    <property type="term" value="F:oxidoreductase activity, acting on NAD(P)H, oxygen as acceptor"/>
    <property type="evidence" value="ECO:0007669"/>
    <property type="project" value="TreeGrafter"/>
</dbReference>
<proteinExistence type="inferred from homology"/>
<dbReference type="PANTHER" id="PTHR43008">
    <property type="entry name" value="BENZIL REDUCTASE"/>
    <property type="match status" value="1"/>
</dbReference>
<dbReference type="EMBL" id="JAPDFR010000004">
    <property type="protein sequence ID" value="KAK0387257.1"/>
    <property type="molecule type" value="Genomic_DNA"/>
</dbReference>
<reference evidence="3" key="1">
    <citation type="submission" date="2022-10" db="EMBL/GenBank/DDBJ databases">
        <title>Determination and structural analysis of whole genome sequence of Sarocladium strictum F4-1.</title>
        <authorList>
            <person name="Hu L."/>
            <person name="Jiang Y."/>
        </authorList>
    </citation>
    <scope>NUCLEOTIDE SEQUENCE</scope>
    <source>
        <strain evidence="3">F4-1</strain>
    </source>
</reference>
<dbReference type="SUPFAM" id="SSF51735">
    <property type="entry name" value="NAD(P)-binding Rossmann-fold domains"/>
    <property type="match status" value="1"/>
</dbReference>
<dbReference type="Pfam" id="PF13561">
    <property type="entry name" value="adh_short_C2"/>
    <property type="match status" value="1"/>
</dbReference>
<dbReference type="FunFam" id="3.40.50.720:FF:000245">
    <property type="entry name" value="Short chain dehydrogenase, putative"/>
    <property type="match status" value="1"/>
</dbReference>
<dbReference type="AlphaFoldDB" id="A0AA39L7S1"/>
<dbReference type="PANTHER" id="PTHR43008:SF4">
    <property type="entry name" value="CHAIN DEHYDROGENASE, PUTATIVE (AFU_ORTHOLOGUE AFUA_4G08710)-RELATED"/>
    <property type="match status" value="1"/>
</dbReference>
<protein>
    <submittedName>
        <fullName evidence="3">Uncharacterized protein</fullName>
    </submittedName>
</protein>
<dbReference type="PRINTS" id="PR00081">
    <property type="entry name" value="GDHRDH"/>
</dbReference>
<evidence type="ECO:0000256" key="2">
    <source>
        <dbReference type="ARBA" id="ARBA00023002"/>
    </source>
</evidence>